<dbReference type="InterPro" id="IPR036361">
    <property type="entry name" value="SAP_dom_sf"/>
</dbReference>
<evidence type="ECO:0000313" key="2">
    <source>
        <dbReference type="Proteomes" id="UP000502899"/>
    </source>
</evidence>
<dbReference type="AlphaFoldDB" id="A0A7D4K2Z1"/>
<accession>A0A7D4K2Z1</accession>
<proteinExistence type="predicted"/>
<dbReference type="Gene3D" id="1.10.720.30">
    <property type="entry name" value="SAP domain"/>
    <property type="match status" value="1"/>
</dbReference>
<gene>
    <name evidence="1" type="ORF">FOC70_04935</name>
</gene>
<evidence type="ECO:0000313" key="1">
    <source>
        <dbReference type="EMBL" id="QKH80698.1"/>
    </source>
</evidence>
<reference evidence="1 2" key="1">
    <citation type="submission" date="2020-05" db="EMBL/GenBank/DDBJ databases">
        <title>FDA dAtabase for Regulatory Grade micrObial Sequences (FDA-ARGOS): Supporting development and validation of Infectious Disease Dx tests.</title>
        <authorList>
            <person name="Pederson C."/>
            <person name="Tallon L."/>
            <person name="Sadzewicz L."/>
            <person name="Zhao X."/>
            <person name="Vavikolanu K."/>
            <person name="Mehta A."/>
            <person name="Aluvathingal J."/>
            <person name="Nadendla S."/>
            <person name="Myers T."/>
            <person name="Yan Y."/>
            <person name="Sichtig H."/>
        </authorList>
    </citation>
    <scope>NUCLEOTIDE SEQUENCE [LARGE SCALE GENOMIC DNA]</scope>
    <source>
        <strain evidence="1 2">FDAARGOS_764</strain>
    </source>
</reference>
<protein>
    <recommendedName>
        <fullName evidence="3">T4 recombination endonuclease VII dimerisation domain-containing protein</fullName>
    </recommendedName>
</protein>
<sequence length="87" mass="9857">MMILINTKTGGVLSSSSVAMGEFWVEKGKEITEEQNEEVIETKSDQTKNQDDKSTITKKDIMQELDALKIEYDSKMTKDELLKLLQG</sequence>
<name>A0A7D4K2Z1_FINMA</name>
<organism evidence="1 2">
    <name type="scientific">Finegoldia magna</name>
    <name type="common">Peptostreptococcus magnus</name>
    <dbReference type="NCBI Taxonomy" id="1260"/>
    <lineage>
        <taxon>Bacteria</taxon>
        <taxon>Bacillati</taxon>
        <taxon>Bacillota</taxon>
        <taxon>Tissierellia</taxon>
        <taxon>Tissierellales</taxon>
        <taxon>Peptoniphilaceae</taxon>
        <taxon>Finegoldia</taxon>
    </lineage>
</organism>
<dbReference type="Proteomes" id="UP000502899">
    <property type="component" value="Chromosome"/>
</dbReference>
<evidence type="ECO:0008006" key="3">
    <source>
        <dbReference type="Google" id="ProtNLM"/>
    </source>
</evidence>
<dbReference type="EMBL" id="CP054000">
    <property type="protein sequence ID" value="QKH80698.1"/>
    <property type="molecule type" value="Genomic_DNA"/>
</dbReference>